<evidence type="ECO:0000313" key="2">
    <source>
        <dbReference type="EMBL" id="SEB99226.1"/>
    </source>
</evidence>
<keyword evidence="1" id="KW-0732">Signal</keyword>
<protein>
    <submittedName>
        <fullName evidence="2">Uncharacterized protein</fullName>
    </submittedName>
</protein>
<organism evidence="2 3">
    <name type="scientific">Bradyrhizobium erythrophlei</name>
    <dbReference type="NCBI Taxonomy" id="1437360"/>
    <lineage>
        <taxon>Bacteria</taxon>
        <taxon>Pseudomonadati</taxon>
        <taxon>Pseudomonadota</taxon>
        <taxon>Alphaproteobacteria</taxon>
        <taxon>Hyphomicrobiales</taxon>
        <taxon>Nitrobacteraceae</taxon>
        <taxon>Bradyrhizobium</taxon>
    </lineage>
</organism>
<dbReference type="OrthoDB" id="9819837at2"/>
<evidence type="ECO:0000256" key="1">
    <source>
        <dbReference type="SAM" id="SignalP"/>
    </source>
</evidence>
<feature type="signal peptide" evidence="1">
    <location>
        <begin position="1"/>
        <end position="20"/>
    </location>
</feature>
<sequence>MRKILLALALAAGLISSAKADFTSKNQAGATITFKSSGDCTSIVCVVPHYLTDSTGAAVGTAANPLSFQFGTGVLLPAFAATPTFNLGTLNGAATAAAQATGNTSVGNIDTSIGAQGNTTWDGSSAATLMAINRYQGVKLEAIRALLASTLTVNLPSGAATAANQTNGSQKSQNVDASGNTIGAGFAAYATASITRPANTTTYTVNTGWNNATSGATNFFSLTGVCRVNGGQVLITRVDVWSSANPTLKLSGVFWPFSAIPGTNVNDNAAFNIASADFANLTGSFNGIPFTLGSNQSSGSNSGVSLSGTSYQAQCASGTTTITGMVEVTNAYVPVSGEVLRVGIATVGLN</sequence>
<name>A0A1H4NVH3_9BRAD</name>
<dbReference type="AlphaFoldDB" id="A0A1H4NVH3"/>
<feature type="chain" id="PRO_5011633603" evidence="1">
    <location>
        <begin position="21"/>
        <end position="350"/>
    </location>
</feature>
<evidence type="ECO:0000313" key="3">
    <source>
        <dbReference type="Proteomes" id="UP000198992"/>
    </source>
</evidence>
<reference evidence="2 3" key="1">
    <citation type="submission" date="2016-10" db="EMBL/GenBank/DDBJ databases">
        <authorList>
            <person name="de Groot N.N."/>
        </authorList>
    </citation>
    <scope>NUCLEOTIDE SEQUENCE [LARGE SCALE GENOMIC DNA]</scope>
    <source>
        <strain evidence="2 3">MT12</strain>
    </source>
</reference>
<proteinExistence type="predicted"/>
<dbReference type="EMBL" id="FNTH01000001">
    <property type="protein sequence ID" value="SEB99226.1"/>
    <property type="molecule type" value="Genomic_DNA"/>
</dbReference>
<dbReference type="RefSeq" id="WP_092114349.1">
    <property type="nucleotide sequence ID" value="NZ_FNTH01000001.1"/>
</dbReference>
<dbReference type="Proteomes" id="UP000198992">
    <property type="component" value="Unassembled WGS sequence"/>
</dbReference>
<accession>A0A1H4NVH3</accession>
<gene>
    <name evidence="2" type="ORF">SAMN05444164_0744</name>
</gene>